<dbReference type="AlphaFoldDB" id="A0AAI8V4E1"/>
<protein>
    <submittedName>
        <fullName evidence="1">Uu.00g035760.m01.CDS01</fullName>
    </submittedName>
</protein>
<gene>
    <name evidence="1" type="ORF">KHLLAP_LOCUS1191</name>
</gene>
<dbReference type="EMBL" id="CAUWAG010000003">
    <property type="protein sequence ID" value="CAJ2500723.1"/>
    <property type="molecule type" value="Genomic_DNA"/>
</dbReference>
<dbReference type="Proteomes" id="UP001295740">
    <property type="component" value="Unassembled WGS sequence"/>
</dbReference>
<name>A0AAI8V4E1_9PEZI</name>
<keyword evidence="2" id="KW-1185">Reference proteome</keyword>
<evidence type="ECO:0000313" key="1">
    <source>
        <dbReference type="EMBL" id="CAJ2500723.1"/>
    </source>
</evidence>
<proteinExistence type="predicted"/>
<organism evidence="1 2">
    <name type="scientific">Anthostomella pinea</name>
    <dbReference type="NCBI Taxonomy" id="933095"/>
    <lineage>
        <taxon>Eukaryota</taxon>
        <taxon>Fungi</taxon>
        <taxon>Dikarya</taxon>
        <taxon>Ascomycota</taxon>
        <taxon>Pezizomycotina</taxon>
        <taxon>Sordariomycetes</taxon>
        <taxon>Xylariomycetidae</taxon>
        <taxon>Xylariales</taxon>
        <taxon>Xylariaceae</taxon>
        <taxon>Anthostomella</taxon>
    </lineage>
</organism>
<accession>A0AAI8V4E1</accession>
<sequence>MSVNLVGDLMTGGFLPVDRLDETRSSLGNVLRGNGFPDRGKFLKFFDSQYEEPCAQIITKAKMACLAMLARRREAILWRICLDDQLQDQTQEHENDDEETLKRF</sequence>
<evidence type="ECO:0000313" key="2">
    <source>
        <dbReference type="Proteomes" id="UP001295740"/>
    </source>
</evidence>
<comment type="caution">
    <text evidence="1">The sequence shown here is derived from an EMBL/GenBank/DDBJ whole genome shotgun (WGS) entry which is preliminary data.</text>
</comment>
<reference evidence="1" key="1">
    <citation type="submission" date="2023-10" db="EMBL/GenBank/DDBJ databases">
        <authorList>
            <person name="Hackl T."/>
        </authorList>
    </citation>
    <scope>NUCLEOTIDE SEQUENCE</scope>
</reference>